<dbReference type="PANTHER" id="PTHR11609:SF5">
    <property type="entry name" value="PHOSPHORIBOSYLAMINOIMIDAZOLE CARBOXYLASE"/>
    <property type="match status" value="1"/>
</dbReference>
<gene>
    <name evidence="5 6" type="primary">purK</name>
    <name evidence="8" type="ORF">ENJ51_06955</name>
</gene>
<comment type="similarity">
    <text evidence="5 6">Belongs to the PurK/PurT family.</text>
</comment>
<evidence type="ECO:0000313" key="8">
    <source>
        <dbReference type="EMBL" id="HFC92535.1"/>
    </source>
</evidence>
<comment type="caution">
    <text evidence="8">The sequence shown here is derived from an EMBL/GenBank/DDBJ whole genome shotgun (WGS) entry which is preliminary data.</text>
</comment>
<dbReference type="AlphaFoldDB" id="A0A7V2SZT4"/>
<dbReference type="InterPro" id="IPR005875">
    <property type="entry name" value="PurK"/>
</dbReference>
<dbReference type="UniPathway" id="UPA00074">
    <property type="reaction ID" value="UER00942"/>
</dbReference>
<evidence type="ECO:0000256" key="3">
    <source>
        <dbReference type="ARBA" id="ARBA00022755"/>
    </source>
</evidence>
<reference evidence="8" key="1">
    <citation type="journal article" date="2020" name="mSystems">
        <title>Genome- and Community-Level Interaction Insights into Carbon Utilization and Element Cycling Functions of Hydrothermarchaeota in Hydrothermal Sediment.</title>
        <authorList>
            <person name="Zhou Z."/>
            <person name="Liu Y."/>
            <person name="Xu W."/>
            <person name="Pan J."/>
            <person name="Luo Z.H."/>
            <person name="Li M."/>
        </authorList>
    </citation>
    <scope>NUCLEOTIDE SEQUENCE [LARGE SCALE GENOMIC DNA]</scope>
    <source>
        <strain evidence="8">HyVt-493</strain>
    </source>
</reference>
<evidence type="ECO:0000256" key="4">
    <source>
        <dbReference type="ARBA" id="ARBA00022840"/>
    </source>
</evidence>
<feature type="binding site" evidence="5">
    <location>
        <position position="187"/>
    </location>
    <ligand>
        <name>ATP</name>
        <dbReference type="ChEBI" id="CHEBI:30616"/>
    </ligand>
</feature>
<evidence type="ECO:0000256" key="1">
    <source>
        <dbReference type="ARBA" id="ARBA00022598"/>
    </source>
</evidence>
<dbReference type="Proteomes" id="UP000885750">
    <property type="component" value="Unassembled WGS sequence"/>
</dbReference>
<feature type="binding site" evidence="5">
    <location>
        <position position="104"/>
    </location>
    <ligand>
        <name>ATP</name>
        <dbReference type="ChEBI" id="CHEBI:30616"/>
    </ligand>
</feature>
<dbReference type="InterPro" id="IPR003135">
    <property type="entry name" value="ATP-grasp_carboxylate-amine"/>
</dbReference>
<dbReference type="GO" id="GO:0034028">
    <property type="term" value="F:5-(carboxyamino)imidazole ribonucleotide synthase activity"/>
    <property type="evidence" value="ECO:0007669"/>
    <property type="project" value="UniProtKB-UniRule"/>
</dbReference>
<dbReference type="InterPro" id="IPR013815">
    <property type="entry name" value="ATP_grasp_subdomain_1"/>
</dbReference>
<dbReference type="FunFam" id="3.30.470.20:FF:000029">
    <property type="entry name" value="N5-carboxyaminoimidazole ribonucleotide synthase"/>
    <property type="match status" value="1"/>
</dbReference>
<dbReference type="InterPro" id="IPR011054">
    <property type="entry name" value="Rudment_hybrid_motif"/>
</dbReference>
<name>A0A7V2SZT4_LEUMU</name>
<dbReference type="InterPro" id="IPR016185">
    <property type="entry name" value="PreATP-grasp_dom_sf"/>
</dbReference>
<organism evidence="8">
    <name type="scientific">Leucothrix mucor</name>
    <dbReference type="NCBI Taxonomy" id="45248"/>
    <lineage>
        <taxon>Bacteria</taxon>
        <taxon>Pseudomonadati</taxon>
        <taxon>Pseudomonadota</taxon>
        <taxon>Gammaproteobacteria</taxon>
        <taxon>Thiotrichales</taxon>
        <taxon>Thiotrichaceae</taxon>
        <taxon>Leucothrix</taxon>
    </lineage>
</organism>
<evidence type="ECO:0000259" key="7">
    <source>
        <dbReference type="PROSITE" id="PS50975"/>
    </source>
</evidence>
<feature type="binding site" evidence="5">
    <location>
        <position position="210"/>
    </location>
    <ligand>
        <name>ATP</name>
        <dbReference type="ChEBI" id="CHEBI:30616"/>
    </ligand>
</feature>
<dbReference type="Gene3D" id="3.30.470.20">
    <property type="entry name" value="ATP-grasp fold, B domain"/>
    <property type="match status" value="1"/>
</dbReference>
<dbReference type="NCBIfam" id="NF004675">
    <property type="entry name" value="PRK06019.1-1"/>
    <property type="match status" value="1"/>
</dbReference>
<dbReference type="Pfam" id="PF22660">
    <property type="entry name" value="RS_preATP-grasp-like"/>
    <property type="match status" value="1"/>
</dbReference>
<dbReference type="InterPro" id="IPR011761">
    <property type="entry name" value="ATP-grasp"/>
</dbReference>
<dbReference type="HAMAP" id="MF_01928">
    <property type="entry name" value="PurK"/>
    <property type="match status" value="1"/>
</dbReference>
<dbReference type="GO" id="GO:0004638">
    <property type="term" value="F:phosphoribosylaminoimidazole carboxylase activity"/>
    <property type="evidence" value="ECO:0007669"/>
    <property type="project" value="InterPro"/>
</dbReference>
<dbReference type="PANTHER" id="PTHR11609">
    <property type="entry name" value="PURINE BIOSYNTHESIS PROTEIN 6/7, PUR6/7"/>
    <property type="match status" value="1"/>
</dbReference>
<keyword evidence="3 5" id="KW-0658">Purine biosynthesis</keyword>
<dbReference type="NCBIfam" id="NF004677">
    <property type="entry name" value="PRK06019.1-3"/>
    <property type="match status" value="1"/>
</dbReference>
<comment type="catalytic activity">
    <reaction evidence="5 6">
        <text>5-amino-1-(5-phospho-beta-D-ribosyl)imidazole + hydrogencarbonate + ATP = 5-carboxyamino-1-(5-phospho-D-ribosyl)imidazole + ADP + phosphate + 2 H(+)</text>
        <dbReference type="Rhea" id="RHEA:19317"/>
        <dbReference type="ChEBI" id="CHEBI:15378"/>
        <dbReference type="ChEBI" id="CHEBI:17544"/>
        <dbReference type="ChEBI" id="CHEBI:30616"/>
        <dbReference type="ChEBI" id="CHEBI:43474"/>
        <dbReference type="ChEBI" id="CHEBI:58730"/>
        <dbReference type="ChEBI" id="CHEBI:137981"/>
        <dbReference type="ChEBI" id="CHEBI:456216"/>
        <dbReference type="EC" id="6.3.4.18"/>
    </reaction>
</comment>
<dbReference type="NCBIfam" id="NF004676">
    <property type="entry name" value="PRK06019.1-2"/>
    <property type="match status" value="1"/>
</dbReference>
<feature type="domain" description="ATP-grasp" evidence="7">
    <location>
        <begin position="108"/>
        <end position="294"/>
    </location>
</feature>
<keyword evidence="4 5" id="KW-0067">ATP-binding</keyword>
<evidence type="ECO:0000256" key="6">
    <source>
        <dbReference type="RuleBase" id="RU361200"/>
    </source>
</evidence>
<feature type="binding site" evidence="5">
    <location>
        <position position="144"/>
    </location>
    <ligand>
        <name>ATP</name>
        <dbReference type="ChEBI" id="CHEBI:30616"/>
    </ligand>
</feature>
<accession>A0A7V2SZT4</accession>
<dbReference type="InterPro" id="IPR040686">
    <property type="entry name" value="PurK_C"/>
</dbReference>
<dbReference type="FunFam" id="3.30.1490.20:FF:000015">
    <property type="entry name" value="N5-carboxyaminoimidazole ribonucleotide synthase"/>
    <property type="match status" value="1"/>
</dbReference>
<proteinExistence type="inferred from homology"/>
<dbReference type="Pfam" id="PF02222">
    <property type="entry name" value="ATP-grasp"/>
    <property type="match status" value="1"/>
</dbReference>
<dbReference type="GO" id="GO:0046872">
    <property type="term" value="F:metal ion binding"/>
    <property type="evidence" value="ECO:0007669"/>
    <property type="project" value="InterPro"/>
</dbReference>
<dbReference type="GO" id="GO:0006189">
    <property type="term" value="P:'de novo' IMP biosynthetic process"/>
    <property type="evidence" value="ECO:0007669"/>
    <property type="project" value="UniProtKB-UniRule"/>
</dbReference>
<feature type="binding site" evidence="5">
    <location>
        <begin position="264"/>
        <end position="265"/>
    </location>
    <ligand>
        <name>ATP</name>
        <dbReference type="ChEBI" id="CHEBI:30616"/>
    </ligand>
</feature>
<dbReference type="GO" id="GO:0005524">
    <property type="term" value="F:ATP binding"/>
    <property type="evidence" value="ECO:0007669"/>
    <property type="project" value="UniProtKB-UniRule"/>
</dbReference>
<dbReference type="EMBL" id="DRMS01000258">
    <property type="protein sequence ID" value="HFC92535.1"/>
    <property type="molecule type" value="Genomic_DNA"/>
</dbReference>
<dbReference type="Gene3D" id="3.30.1490.20">
    <property type="entry name" value="ATP-grasp fold, A domain"/>
    <property type="match status" value="1"/>
</dbReference>
<comment type="subunit">
    <text evidence="5 6">Homodimer.</text>
</comment>
<evidence type="ECO:0000256" key="2">
    <source>
        <dbReference type="ARBA" id="ARBA00022741"/>
    </source>
</evidence>
<evidence type="ECO:0000256" key="5">
    <source>
        <dbReference type="HAMAP-Rule" id="MF_01928"/>
    </source>
</evidence>
<feature type="binding site" evidence="5">
    <location>
        <begin position="179"/>
        <end position="182"/>
    </location>
    <ligand>
        <name>ATP</name>
        <dbReference type="ChEBI" id="CHEBI:30616"/>
    </ligand>
</feature>
<dbReference type="PROSITE" id="PS50975">
    <property type="entry name" value="ATP_GRASP"/>
    <property type="match status" value="1"/>
</dbReference>
<comment type="function">
    <text evidence="6">Catalyzes the ATP-dependent conversion of 5-aminoimidazole ribonucleotide (AIR) and HCO(3)- to N5-carboxyaminoimidazole ribonucleotide (N5-CAIR).</text>
</comment>
<comment type="function">
    <text evidence="5">Catalyzes the ATP-dependent conversion of 5-aminoimidazole ribonucleotide (AIR) and HCO(3)(-) to N5-carboxyaminoimidazole ribonucleotide (N5-CAIR).</text>
</comment>
<feature type="binding site" evidence="5">
    <location>
        <begin position="149"/>
        <end position="155"/>
    </location>
    <ligand>
        <name>ATP</name>
        <dbReference type="ChEBI" id="CHEBI:30616"/>
    </ligand>
</feature>
<keyword evidence="2 5" id="KW-0547">Nucleotide-binding</keyword>
<dbReference type="GO" id="GO:0005829">
    <property type="term" value="C:cytosol"/>
    <property type="evidence" value="ECO:0007669"/>
    <property type="project" value="TreeGrafter"/>
</dbReference>
<dbReference type="EC" id="6.3.4.18" evidence="5 6"/>
<dbReference type="SUPFAM" id="SSF52440">
    <property type="entry name" value="PreATP-grasp domain"/>
    <property type="match status" value="1"/>
</dbReference>
<keyword evidence="1 5" id="KW-0436">Ligase</keyword>
<dbReference type="SUPFAM" id="SSF51246">
    <property type="entry name" value="Rudiment single hybrid motif"/>
    <property type="match status" value="1"/>
</dbReference>
<dbReference type="InterPro" id="IPR054350">
    <property type="entry name" value="PurT/PurK_preATP-grasp"/>
</dbReference>
<protein>
    <recommendedName>
        <fullName evidence="5 6">N5-carboxyaminoimidazole ribonucleotide synthase</fullName>
        <shortName evidence="5 6">N5-CAIR synthase</shortName>
        <ecNumber evidence="5 6">6.3.4.18</ecNumber>
    </recommendedName>
    <alternativeName>
        <fullName evidence="5 6">5-(carboxyamino)imidazole ribonucleotide synthetase</fullName>
    </alternativeName>
</protein>
<dbReference type="NCBIfam" id="TIGR01161">
    <property type="entry name" value="purK"/>
    <property type="match status" value="1"/>
</dbReference>
<sequence>MILPDSTIGMLGGGQLGRMFVSAAHDLGYRVIVLEPDPYSPAGLIADKHIIAAYDDVEAMEQLGQHCDVITTEFENIPAHVLEKLSTFCSVHPHAAALEKAQDRNVEKAFIRSCGLLPVPYGSITTYSEIAAAVDKIDFPAIMKTARFGYDGKGQCRVNSLEEVQQAYNNFERQHCVLEQMIDLKCEISVILARKETGESHCFPVAENIHVEGILHQSIVPARANEDIMQAAQVAAKRIADKMDYIGVLAVEFFISQKNELLVNEIAPRTHNSGHYSMDACITSQFEQQVRAICGLPFADTRLLSPVVMTNILGDLWDLSLDKPVLNAAPLLNSGKSKLHLYAKREARAGRKMGHFNTLAKTTEIAQKEANTVFRNVHGITSRSSNAEFLSQLG</sequence>
<dbReference type="SUPFAM" id="SSF56059">
    <property type="entry name" value="Glutathione synthetase ATP-binding domain-like"/>
    <property type="match status" value="1"/>
</dbReference>
<comment type="pathway">
    <text evidence="5 6">Purine metabolism; IMP biosynthesis via de novo pathway; 5-amino-1-(5-phospho-D-ribosyl)imidazole-4-carboxylate from 5-amino-1-(5-phospho-D-ribosyl)imidazole (N5-CAIR route): step 1/2.</text>
</comment>
<dbReference type="NCBIfam" id="NF004679">
    <property type="entry name" value="PRK06019.1-5"/>
    <property type="match status" value="1"/>
</dbReference>
<dbReference type="Pfam" id="PF17769">
    <property type="entry name" value="PurK_C"/>
    <property type="match status" value="1"/>
</dbReference>
<dbReference type="Gene3D" id="3.40.50.20">
    <property type="match status" value="1"/>
</dbReference>